<sequence length="309" mass="33561">MDTLHGVDGSLRSAILGALDSLLSALELEPVKPEPVGTHTFRARNESERFTRIFGGQSIAQAVIAASATVPEGGLHSLHAYFVHPGDNHQTLDLTVDAVRDGRSMATRQVSVSQSGRPLLVAMTSFGTMSTTPASPAPAPTVLAPEELPLLQDWARDAPPEAAPNALGWVHTPPPLEIRIGEAPYFLGGARAHGPRSHWMRLPRSVGEDPVLHTALLAYATDYFLLDMALRSYPLPVPLTSLVAVSLDHAVWLHRPVRFDRWHVHTQDLVTISGERALIRGTIHDEDGHHVASTTQEALIRVPGQESRR</sequence>
<protein>
    <submittedName>
        <fullName evidence="5">Acyl-CoA thioesterase domain-containing protein</fullName>
    </submittedName>
</protein>
<organism evidence="5 6">
    <name type="scientific">Nocardia aurea</name>
    <dbReference type="NCBI Taxonomy" id="2144174"/>
    <lineage>
        <taxon>Bacteria</taxon>
        <taxon>Bacillati</taxon>
        <taxon>Actinomycetota</taxon>
        <taxon>Actinomycetes</taxon>
        <taxon>Mycobacteriales</taxon>
        <taxon>Nocardiaceae</taxon>
        <taxon>Nocardia</taxon>
    </lineage>
</organism>
<evidence type="ECO:0000313" key="5">
    <source>
        <dbReference type="EMBL" id="MEV0708400.1"/>
    </source>
</evidence>
<keyword evidence="6" id="KW-1185">Reference proteome</keyword>
<keyword evidence="2" id="KW-0378">Hydrolase</keyword>
<name>A0ABV3FSK3_9NOCA</name>
<dbReference type="SUPFAM" id="SSF54637">
    <property type="entry name" value="Thioesterase/thiol ester dehydrase-isomerase"/>
    <property type="match status" value="2"/>
</dbReference>
<accession>A0ABV3FSK3</accession>
<evidence type="ECO:0000313" key="6">
    <source>
        <dbReference type="Proteomes" id="UP001551695"/>
    </source>
</evidence>
<dbReference type="PANTHER" id="PTHR11066:SF34">
    <property type="entry name" value="ACYL-COENZYME A THIOESTERASE 8"/>
    <property type="match status" value="1"/>
</dbReference>
<dbReference type="InterPro" id="IPR003703">
    <property type="entry name" value="Acyl_CoA_thio"/>
</dbReference>
<dbReference type="PANTHER" id="PTHR11066">
    <property type="entry name" value="ACYL-COA THIOESTERASE"/>
    <property type="match status" value="1"/>
</dbReference>
<reference evidence="5 6" key="1">
    <citation type="submission" date="2024-06" db="EMBL/GenBank/DDBJ databases">
        <title>The Natural Products Discovery Center: Release of the First 8490 Sequenced Strains for Exploring Actinobacteria Biosynthetic Diversity.</title>
        <authorList>
            <person name="Kalkreuter E."/>
            <person name="Kautsar S.A."/>
            <person name="Yang D."/>
            <person name="Bader C.D."/>
            <person name="Teijaro C.N."/>
            <person name="Fluegel L."/>
            <person name="Davis C.M."/>
            <person name="Simpson J.R."/>
            <person name="Lauterbach L."/>
            <person name="Steele A.D."/>
            <person name="Gui C."/>
            <person name="Meng S."/>
            <person name="Li G."/>
            <person name="Viehrig K."/>
            <person name="Ye F."/>
            <person name="Su P."/>
            <person name="Kiefer A.F."/>
            <person name="Nichols A."/>
            <person name="Cepeda A.J."/>
            <person name="Yan W."/>
            <person name="Fan B."/>
            <person name="Jiang Y."/>
            <person name="Adhikari A."/>
            <person name="Zheng C.-J."/>
            <person name="Schuster L."/>
            <person name="Cowan T.M."/>
            <person name="Smanski M.J."/>
            <person name="Chevrette M.G."/>
            <person name="De Carvalho L.P.S."/>
            <person name="Shen B."/>
        </authorList>
    </citation>
    <scope>NUCLEOTIDE SEQUENCE [LARGE SCALE GENOMIC DNA]</scope>
    <source>
        <strain evidence="5 6">NPDC050403</strain>
    </source>
</reference>
<dbReference type="InterPro" id="IPR042171">
    <property type="entry name" value="Acyl-CoA_hotdog"/>
</dbReference>
<dbReference type="Gene3D" id="2.40.160.210">
    <property type="entry name" value="Acyl-CoA thioesterase, double hotdog domain"/>
    <property type="match status" value="1"/>
</dbReference>
<evidence type="ECO:0000256" key="2">
    <source>
        <dbReference type="ARBA" id="ARBA00022801"/>
    </source>
</evidence>
<dbReference type="Pfam" id="PF13622">
    <property type="entry name" value="4HBT_3"/>
    <property type="match status" value="1"/>
</dbReference>
<gene>
    <name evidence="5" type="ORF">AB0I48_12605</name>
</gene>
<dbReference type="InterPro" id="IPR029069">
    <property type="entry name" value="HotDog_dom_sf"/>
</dbReference>
<dbReference type="EMBL" id="JBFAKC010000005">
    <property type="protein sequence ID" value="MEV0708400.1"/>
    <property type="molecule type" value="Genomic_DNA"/>
</dbReference>
<evidence type="ECO:0000256" key="1">
    <source>
        <dbReference type="ARBA" id="ARBA00006538"/>
    </source>
</evidence>
<comment type="similarity">
    <text evidence="1">Belongs to the C/M/P thioester hydrolase family.</text>
</comment>
<dbReference type="InterPro" id="IPR049450">
    <property type="entry name" value="ACOT8-like_C"/>
</dbReference>
<dbReference type="Pfam" id="PF20789">
    <property type="entry name" value="4HBT_3C"/>
    <property type="match status" value="1"/>
</dbReference>
<dbReference type="CDD" id="cd03445">
    <property type="entry name" value="Thioesterase_II_repeat2"/>
    <property type="match status" value="1"/>
</dbReference>
<dbReference type="RefSeq" id="WP_357783125.1">
    <property type="nucleotide sequence ID" value="NZ_JBFAKC010000005.1"/>
</dbReference>
<dbReference type="CDD" id="cd03444">
    <property type="entry name" value="Thioesterase_II_repeat1"/>
    <property type="match status" value="1"/>
</dbReference>
<dbReference type="Proteomes" id="UP001551695">
    <property type="component" value="Unassembled WGS sequence"/>
</dbReference>
<comment type="caution">
    <text evidence="5">The sequence shown here is derived from an EMBL/GenBank/DDBJ whole genome shotgun (WGS) entry which is preliminary data.</text>
</comment>
<feature type="domain" description="Acyl-CoA thioesterase-like N-terminal HotDog" evidence="3">
    <location>
        <begin position="52"/>
        <end position="127"/>
    </location>
</feature>
<feature type="domain" description="Acyl-CoA thioesterase-like C-terminal" evidence="4">
    <location>
        <begin position="158"/>
        <end position="300"/>
    </location>
</feature>
<evidence type="ECO:0000259" key="4">
    <source>
        <dbReference type="Pfam" id="PF20789"/>
    </source>
</evidence>
<proteinExistence type="inferred from homology"/>
<dbReference type="InterPro" id="IPR049449">
    <property type="entry name" value="TesB_ACOT8-like_N"/>
</dbReference>
<evidence type="ECO:0000259" key="3">
    <source>
        <dbReference type="Pfam" id="PF13622"/>
    </source>
</evidence>